<reference evidence="1" key="1">
    <citation type="submission" date="2022-10" db="EMBL/GenBank/DDBJ databases">
        <title>Complete Genome of Trichothecium roseum strain YXFP-22015, a Plant Pathogen Isolated from Citrus.</title>
        <authorList>
            <person name="Wang Y."/>
            <person name="Zhu L."/>
        </authorList>
    </citation>
    <scope>NUCLEOTIDE SEQUENCE</scope>
    <source>
        <strain evidence="1">YXFP-22015</strain>
    </source>
</reference>
<gene>
    <name evidence="1" type="ORF">N3K66_001712</name>
</gene>
<name>A0ACC0V9G0_9HYPO</name>
<dbReference type="EMBL" id="CM047941">
    <property type="protein sequence ID" value="KAI9902360.1"/>
    <property type="molecule type" value="Genomic_DNA"/>
</dbReference>
<evidence type="ECO:0000313" key="2">
    <source>
        <dbReference type="Proteomes" id="UP001163324"/>
    </source>
</evidence>
<proteinExistence type="predicted"/>
<sequence length="780" mass="84196">MRSFAYKAGILAAALLGAPCDAASAAEARSALDAIDIHQLDAVRGNIHLARSTPSGLEITWVTSDGDVVSADGRVRRQPGADAAVNLTASITPSDGGETQSRTLAATVKARAQLDAFEGYAFSYFVDSSVAGENIFFAASEGNDALSWTELNGGQPVLTSSYGTRGLRDPFLIRSPEGDTFYLVATDLSIGSGTSWDEAVRRGSLFLEIWESNDLVSWSAQRHVEVSPPTAGNTWAPEAYYDDELGAYLVFWASSLYAEDDGEHAGSSYHRMLYAVTRDFVTFDDPVVWQDAGTSRIDSTVLREGDTYYRFTKDEGAGGTGCTDIIQESSASLRDGLDAWSLVASCIGRDAGTQAVEGPTAFKSNPGDVNGDAFYLFVDEYVGRGYIPLSTADIANPDWTVPAAFELPPSPRHGTVIPITAAELSALRGSLGATAKRSASSSSPAERQEEQEEREEQKEEKMSVSNVLQGYYADPNIAVFPGDCNYYIYATSDGYPDWGGYEFYVWSSPDLATWTRSADPILVLDGPDGDVPWATGNAWAPTIIERDGKYYFYFSGHNPAYGAKTMGVAVGDSPAGPFVAAPEPIVTGTEEVVTSGQPIDPAAFRDPETGAYYLYWGNGTPVYARLNEDMVSLDWSTAAPMAGLTDYREASFINYRDGTYHFTYSVDDTRSEDYRVGYATAPTAEGPWTYRGVVLQKDVARGILGTGHSSVVNVPGTDEWYIAYHRFAIPGGNGTMRETTIDKVTFGEEDGLMQKVTPTLGGVEPRVLDGCGRSGRRWEA</sequence>
<comment type="caution">
    <text evidence="1">The sequence shown here is derived from an EMBL/GenBank/DDBJ whole genome shotgun (WGS) entry which is preliminary data.</text>
</comment>
<accession>A0ACC0V9G0</accession>
<protein>
    <submittedName>
        <fullName evidence="1">Uncharacterized protein</fullName>
    </submittedName>
</protein>
<keyword evidence="2" id="KW-1185">Reference proteome</keyword>
<evidence type="ECO:0000313" key="1">
    <source>
        <dbReference type="EMBL" id="KAI9902360.1"/>
    </source>
</evidence>
<organism evidence="1 2">
    <name type="scientific">Trichothecium roseum</name>
    <dbReference type="NCBI Taxonomy" id="47278"/>
    <lineage>
        <taxon>Eukaryota</taxon>
        <taxon>Fungi</taxon>
        <taxon>Dikarya</taxon>
        <taxon>Ascomycota</taxon>
        <taxon>Pezizomycotina</taxon>
        <taxon>Sordariomycetes</taxon>
        <taxon>Hypocreomycetidae</taxon>
        <taxon>Hypocreales</taxon>
        <taxon>Hypocreales incertae sedis</taxon>
        <taxon>Trichothecium</taxon>
    </lineage>
</organism>
<dbReference type="Proteomes" id="UP001163324">
    <property type="component" value="Chromosome 2"/>
</dbReference>